<dbReference type="AlphaFoldDB" id="A0A5J4P1D7"/>
<name>A0A5J4P1D7_9TREM</name>
<feature type="domain" description="Doublecortin" evidence="1">
    <location>
        <begin position="18"/>
        <end position="102"/>
    </location>
</feature>
<gene>
    <name evidence="2" type="ORF">DEA37_0000413</name>
</gene>
<evidence type="ECO:0000259" key="1">
    <source>
        <dbReference type="PROSITE" id="PS50309"/>
    </source>
</evidence>
<keyword evidence="3" id="KW-1185">Reference proteome</keyword>
<protein>
    <recommendedName>
        <fullName evidence="1">Doublecortin domain-containing protein</fullName>
    </recommendedName>
</protein>
<evidence type="ECO:0000313" key="2">
    <source>
        <dbReference type="EMBL" id="KAA3681746.1"/>
    </source>
</evidence>
<proteinExistence type="predicted"/>
<dbReference type="Gene3D" id="3.10.20.230">
    <property type="entry name" value="Doublecortin domain"/>
    <property type="match status" value="1"/>
</dbReference>
<sequence>MELFDKMKPEHDKEGNGLNFVVYRNGDSNNSGTRIFINAKIASNLESILEETRRHLGEFYPAINQLINIESGKPIEFVGDIDVGKRYVAVPRGDKLKLLDYDRPKRHVKYDADSVLHKTT</sequence>
<reference evidence="2 3" key="1">
    <citation type="journal article" date="2019" name="Gigascience">
        <title>Whole-genome sequence of the oriental lung fluke Paragonimus westermani.</title>
        <authorList>
            <person name="Oey H."/>
            <person name="Zakrzewski M."/>
            <person name="Narain K."/>
            <person name="Devi K.R."/>
            <person name="Agatsuma T."/>
            <person name="Nawaratna S."/>
            <person name="Gobert G.N."/>
            <person name="Jones M.K."/>
            <person name="Ragan M.A."/>
            <person name="McManus D.P."/>
            <person name="Krause L."/>
        </authorList>
    </citation>
    <scope>NUCLEOTIDE SEQUENCE [LARGE SCALE GENOMIC DNA]</scope>
    <source>
        <strain evidence="2 3">IND2009</strain>
    </source>
</reference>
<accession>A0A5J4P1D7</accession>
<dbReference type="Proteomes" id="UP000324629">
    <property type="component" value="Unassembled WGS sequence"/>
</dbReference>
<dbReference type="GO" id="GO:0035556">
    <property type="term" value="P:intracellular signal transduction"/>
    <property type="evidence" value="ECO:0007669"/>
    <property type="project" value="InterPro"/>
</dbReference>
<dbReference type="InterPro" id="IPR036572">
    <property type="entry name" value="Doublecortin_dom_sf"/>
</dbReference>
<dbReference type="SUPFAM" id="SSF89837">
    <property type="entry name" value="Doublecortin (DC)"/>
    <property type="match status" value="1"/>
</dbReference>
<evidence type="ECO:0000313" key="3">
    <source>
        <dbReference type="Proteomes" id="UP000324629"/>
    </source>
</evidence>
<organism evidence="2 3">
    <name type="scientific">Paragonimus westermani</name>
    <dbReference type="NCBI Taxonomy" id="34504"/>
    <lineage>
        <taxon>Eukaryota</taxon>
        <taxon>Metazoa</taxon>
        <taxon>Spiralia</taxon>
        <taxon>Lophotrochozoa</taxon>
        <taxon>Platyhelminthes</taxon>
        <taxon>Trematoda</taxon>
        <taxon>Digenea</taxon>
        <taxon>Plagiorchiida</taxon>
        <taxon>Troglotremata</taxon>
        <taxon>Troglotrematidae</taxon>
        <taxon>Paragonimus</taxon>
    </lineage>
</organism>
<dbReference type="EMBL" id="QNGE01000136">
    <property type="protein sequence ID" value="KAA3681746.1"/>
    <property type="molecule type" value="Genomic_DNA"/>
</dbReference>
<comment type="caution">
    <text evidence="2">The sequence shown here is derived from an EMBL/GenBank/DDBJ whole genome shotgun (WGS) entry which is preliminary data.</text>
</comment>
<dbReference type="PROSITE" id="PS50309">
    <property type="entry name" value="DC"/>
    <property type="match status" value="1"/>
</dbReference>
<dbReference type="InterPro" id="IPR003533">
    <property type="entry name" value="Doublecortin_dom"/>
</dbReference>